<feature type="region of interest" description="Disordered" evidence="2">
    <location>
        <begin position="1"/>
        <end position="68"/>
    </location>
</feature>
<gene>
    <name evidence="3" type="ORF">JAAARDRAFT_215519</name>
</gene>
<protein>
    <submittedName>
        <fullName evidence="3">Uncharacterized protein</fullName>
    </submittedName>
</protein>
<reference evidence="4" key="1">
    <citation type="journal article" date="2014" name="Proc. Natl. Acad. Sci. U.S.A.">
        <title>Extensive sampling of basidiomycete genomes demonstrates inadequacy of the white-rot/brown-rot paradigm for wood decay fungi.</title>
        <authorList>
            <person name="Riley R."/>
            <person name="Salamov A.A."/>
            <person name="Brown D.W."/>
            <person name="Nagy L.G."/>
            <person name="Floudas D."/>
            <person name="Held B.W."/>
            <person name="Levasseur A."/>
            <person name="Lombard V."/>
            <person name="Morin E."/>
            <person name="Otillar R."/>
            <person name="Lindquist E.A."/>
            <person name="Sun H."/>
            <person name="LaButti K.M."/>
            <person name="Schmutz J."/>
            <person name="Jabbour D."/>
            <person name="Luo H."/>
            <person name="Baker S.E."/>
            <person name="Pisabarro A.G."/>
            <person name="Walton J.D."/>
            <person name="Blanchette R.A."/>
            <person name="Henrissat B."/>
            <person name="Martin F."/>
            <person name="Cullen D."/>
            <person name="Hibbett D.S."/>
            <person name="Grigoriev I.V."/>
        </authorList>
    </citation>
    <scope>NUCLEOTIDE SEQUENCE [LARGE SCALE GENOMIC DNA]</scope>
    <source>
        <strain evidence="4">MUCL 33604</strain>
    </source>
</reference>
<evidence type="ECO:0000256" key="1">
    <source>
        <dbReference type="SAM" id="Coils"/>
    </source>
</evidence>
<name>A0A067QAT8_9AGAM</name>
<dbReference type="Proteomes" id="UP000027265">
    <property type="component" value="Unassembled WGS sequence"/>
</dbReference>
<dbReference type="EMBL" id="KL197709">
    <property type="protein sequence ID" value="KDQ64069.1"/>
    <property type="molecule type" value="Genomic_DNA"/>
</dbReference>
<keyword evidence="4" id="KW-1185">Reference proteome</keyword>
<feature type="compositionally biased region" description="Basic residues" evidence="2">
    <location>
        <begin position="1"/>
        <end position="11"/>
    </location>
</feature>
<dbReference type="InParanoid" id="A0A067QAT8"/>
<feature type="compositionally biased region" description="Low complexity" evidence="2">
    <location>
        <begin position="28"/>
        <end position="41"/>
    </location>
</feature>
<feature type="compositionally biased region" description="Basic residues" evidence="2">
    <location>
        <begin position="57"/>
        <end position="68"/>
    </location>
</feature>
<proteinExistence type="predicted"/>
<accession>A0A067QAT8</accession>
<organism evidence="3 4">
    <name type="scientific">Jaapia argillacea MUCL 33604</name>
    <dbReference type="NCBI Taxonomy" id="933084"/>
    <lineage>
        <taxon>Eukaryota</taxon>
        <taxon>Fungi</taxon>
        <taxon>Dikarya</taxon>
        <taxon>Basidiomycota</taxon>
        <taxon>Agaricomycotina</taxon>
        <taxon>Agaricomycetes</taxon>
        <taxon>Agaricomycetidae</taxon>
        <taxon>Jaapiales</taxon>
        <taxon>Jaapiaceae</taxon>
        <taxon>Jaapia</taxon>
    </lineage>
</organism>
<keyword evidence="1" id="KW-0175">Coiled coil</keyword>
<feature type="coiled-coil region" evidence="1">
    <location>
        <begin position="125"/>
        <end position="152"/>
    </location>
</feature>
<evidence type="ECO:0000313" key="3">
    <source>
        <dbReference type="EMBL" id="KDQ64069.1"/>
    </source>
</evidence>
<evidence type="ECO:0000256" key="2">
    <source>
        <dbReference type="SAM" id="MobiDB-lite"/>
    </source>
</evidence>
<evidence type="ECO:0000313" key="4">
    <source>
        <dbReference type="Proteomes" id="UP000027265"/>
    </source>
</evidence>
<sequence length="277" mass="31477">MTKSRKARARKPATVGPGNVITGEGTTPLHSSLEPSHLSILPRPPADSQLESDRASRNARKREFRAEKKKSKIERQALYDALGEQIRDVIEETKADTQEVRRLRVKLEGMASASEARSVYLEDRRVDLEDGRVDLEDSLADLKDDFQKQLDEVWSLVNANTENFRLLQERIDAQDRICLRALLDEARDSILDEELSPDSWDRISSGKSTRELELFISSKMKKPLSPEAMQLIFEPSEPCSVDKMAVKEALRLEAANLDDSERESMEEIYAFVFGEQV</sequence>
<dbReference type="AlphaFoldDB" id="A0A067QAT8"/>
<dbReference type="HOGENOM" id="CLU_1004961_0_0_1"/>